<organism evidence="3 4">
    <name type="scientific">Corallococcus coralloides</name>
    <name type="common">Myxococcus coralloides</name>
    <dbReference type="NCBI Taxonomy" id="184914"/>
    <lineage>
        <taxon>Bacteria</taxon>
        <taxon>Pseudomonadati</taxon>
        <taxon>Myxococcota</taxon>
        <taxon>Myxococcia</taxon>
        <taxon>Myxococcales</taxon>
        <taxon>Cystobacterineae</taxon>
        <taxon>Myxococcaceae</taxon>
        <taxon>Corallococcus</taxon>
    </lineage>
</organism>
<keyword evidence="1" id="KW-0413">Isomerase</keyword>
<name>A0A410RT99_CORCK</name>
<dbReference type="RefSeq" id="WP_128796871.1">
    <property type="nucleotide sequence ID" value="NZ_CP034669.1"/>
</dbReference>
<dbReference type="GO" id="GO:0016853">
    <property type="term" value="F:isomerase activity"/>
    <property type="evidence" value="ECO:0007669"/>
    <property type="project" value="UniProtKB-KW"/>
</dbReference>
<sequence length="58" mass="6361">MPHVTVKLYPGKSEQQKAQLAERIVKEALGSAEGSISVAIEEVSPTDWPFSARRRPSP</sequence>
<dbReference type="EMBL" id="CP034669">
    <property type="protein sequence ID" value="QAT85041.1"/>
    <property type="molecule type" value="Genomic_DNA"/>
</dbReference>
<evidence type="ECO:0000313" key="4">
    <source>
        <dbReference type="Proteomes" id="UP000288758"/>
    </source>
</evidence>
<feature type="domain" description="4-oxalocrotonate tautomerase-like" evidence="2">
    <location>
        <begin position="2"/>
        <end position="48"/>
    </location>
</feature>
<evidence type="ECO:0000259" key="2">
    <source>
        <dbReference type="Pfam" id="PF01361"/>
    </source>
</evidence>
<reference evidence="3 4" key="1">
    <citation type="submission" date="2018-12" db="EMBL/GenBank/DDBJ databases">
        <title>Complete Genome Sequence of the Corallopyronin A producing Myxobacterium Corallococcus coralloides B035.</title>
        <authorList>
            <person name="Bouhired S.M."/>
            <person name="Rupp O."/>
            <person name="Blom J."/>
            <person name="Schaeberle T.F."/>
            <person name="Kehraus S."/>
            <person name="Schiefer A."/>
            <person name="Pfarr K."/>
            <person name="Goesmann A."/>
            <person name="Hoerauf A."/>
            <person name="Koenig G.M."/>
        </authorList>
    </citation>
    <scope>NUCLEOTIDE SEQUENCE [LARGE SCALE GENOMIC DNA]</scope>
    <source>
        <strain evidence="3 4">B035</strain>
    </source>
</reference>
<dbReference type="Proteomes" id="UP000288758">
    <property type="component" value="Chromosome"/>
</dbReference>
<dbReference type="Gene3D" id="3.30.429.10">
    <property type="entry name" value="Macrophage Migration Inhibitory Factor"/>
    <property type="match status" value="1"/>
</dbReference>
<dbReference type="AlphaFoldDB" id="A0A410RT99"/>
<accession>A0A410RT99</accession>
<dbReference type="InterPro" id="IPR004370">
    <property type="entry name" value="4-OT-like_dom"/>
</dbReference>
<protein>
    <submittedName>
        <fullName evidence="3">4-oxalocrotonate tautomerase</fullName>
    </submittedName>
</protein>
<dbReference type="SUPFAM" id="SSF55331">
    <property type="entry name" value="Tautomerase/MIF"/>
    <property type="match status" value="1"/>
</dbReference>
<gene>
    <name evidence="3" type="primary">ydcE</name>
    <name evidence="3" type="ORF">EJ065_3480</name>
</gene>
<dbReference type="InterPro" id="IPR014347">
    <property type="entry name" value="Tautomerase/MIF_sf"/>
</dbReference>
<dbReference type="Pfam" id="PF01361">
    <property type="entry name" value="Tautomerase"/>
    <property type="match status" value="1"/>
</dbReference>
<evidence type="ECO:0000313" key="3">
    <source>
        <dbReference type="EMBL" id="QAT85041.1"/>
    </source>
</evidence>
<evidence type="ECO:0000256" key="1">
    <source>
        <dbReference type="ARBA" id="ARBA00023235"/>
    </source>
</evidence>
<proteinExistence type="predicted"/>